<gene>
    <name evidence="3" type="ORF">SAMN05421640_1284</name>
</gene>
<evidence type="ECO:0000313" key="4">
    <source>
        <dbReference type="Proteomes" id="UP000198393"/>
    </source>
</evidence>
<dbReference type="EMBL" id="FZPD01000002">
    <property type="protein sequence ID" value="SNS80049.1"/>
    <property type="molecule type" value="Genomic_DNA"/>
</dbReference>
<dbReference type="AlphaFoldDB" id="A0A239HF73"/>
<evidence type="ECO:0008006" key="5">
    <source>
        <dbReference type="Google" id="ProtNLM"/>
    </source>
</evidence>
<feature type="transmembrane region" description="Helical" evidence="2">
    <location>
        <begin position="18"/>
        <end position="36"/>
    </location>
</feature>
<evidence type="ECO:0000256" key="1">
    <source>
        <dbReference type="SAM" id="Coils"/>
    </source>
</evidence>
<keyword evidence="1" id="KW-0175">Coiled coil</keyword>
<keyword evidence="2" id="KW-0812">Transmembrane</keyword>
<protein>
    <recommendedName>
        <fullName evidence="5">Histidine kinase</fullName>
    </recommendedName>
</protein>
<name>A0A239HF73_EKHLU</name>
<dbReference type="InterPro" id="IPR036097">
    <property type="entry name" value="HisK_dim/P_sf"/>
</dbReference>
<keyword evidence="4" id="KW-1185">Reference proteome</keyword>
<evidence type="ECO:0000313" key="3">
    <source>
        <dbReference type="EMBL" id="SNS80049.1"/>
    </source>
</evidence>
<feature type="transmembrane region" description="Helical" evidence="2">
    <location>
        <begin position="67"/>
        <end position="84"/>
    </location>
</feature>
<evidence type="ECO:0000256" key="2">
    <source>
        <dbReference type="SAM" id="Phobius"/>
    </source>
</evidence>
<organism evidence="3 4">
    <name type="scientific">Ekhidna lutea</name>
    <dbReference type="NCBI Taxonomy" id="447679"/>
    <lineage>
        <taxon>Bacteria</taxon>
        <taxon>Pseudomonadati</taxon>
        <taxon>Bacteroidota</taxon>
        <taxon>Cytophagia</taxon>
        <taxon>Cytophagales</taxon>
        <taxon>Reichenbachiellaceae</taxon>
        <taxon>Ekhidna</taxon>
    </lineage>
</organism>
<feature type="transmembrane region" description="Helical" evidence="2">
    <location>
        <begin position="144"/>
        <end position="163"/>
    </location>
</feature>
<proteinExistence type="predicted"/>
<feature type="coiled-coil region" evidence="1">
    <location>
        <begin position="164"/>
        <end position="222"/>
    </location>
</feature>
<feature type="transmembrane region" description="Helical" evidence="2">
    <location>
        <begin position="115"/>
        <end position="132"/>
    </location>
</feature>
<accession>A0A239HF73</accession>
<keyword evidence="2" id="KW-1133">Transmembrane helix</keyword>
<keyword evidence="2" id="KW-0472">Membrane</keyword>
<feature type="transmembrane region" description="Helical" evidence="2">
    <location>
        <begin position="42"/>
        <end position="60"/>
    </location>
</feature>
<dbReference type="SUPFAM" id="SSF47384">
    <property type="entry name" value="Homodimeric domain of signal transducing histidine kinase"/>
    <property type="match status" value="1"/>
</dbReference>
<reference evidence="3 4" key="1">
    <citation type="submission" date="2017-06" db="EMBL/GenBank/DDBJ databases">
        <authorList>
            <person name="Kim H.J."/>
            <person name="Triplett B.A."/>
        </authorList>
    </citation>
    <scope>NUCLEOTIDE SEQUENCE [LARGE SCALE GENOMIC DNA]</scope>
    <source>
        <strain evidence="3 4">DSM 19307</strain>
    </source>
</reference>
<dbReference type="Proteomes" id="UP000198393">
    <property type="component" value="Unassembled WGS sequence"/>
</dbReference>
<dbReference type="GO" id="GO:0000155">
    <property type="term" value="F:phosphorelay sensor kinase activity"/>
    <property type="evidence" value="ECO:0007669"/>
    <property type="project" value="InterPro"/>
</dbReference>
<sequence>MTGSSPDIQSYEKVVFKYCLKFAVLFMVLRVLHNVFLELDASVIFINLLTIGILIGLMWFYKTHFQVCLLTMYGLLICLLIISWNSFGGWTGTVPFSYMSILIFVIITSHGWLRLLIIGVFIILIFGIDYIYKSDAIIPIDVNTLSFNFLINIIILSGPIYFFKNEFFKRRKQIEATNNELKKEEQRHSYLENMLHSQKSDLEALKEQKELLLKSKKEKTSAAIQTLKNYSFANSHFVKNPISQIRLMINLIKMDDPERNTILNKIYQKTDQLNILIDELSESIRNDHTIKGN</sequence>